<feature type="region of interest" description="Disordered" evidence="1">
    <location>
        <begin position="76"/>
        <end position="101"/>
    </location>
</feature>
<evidence type="ECO:0000313" key="2">
    <source>
        <dbReference type="EMBL" id="TNN43471.1"/>
    </source>
</evidence>
<keyword evidence="3" id="KW-1185">Reference proteome</keyword>
<dbReference type="AlphaFoldDB" id="A0A4Z2FR65"/>
<protein>
    <submittedName>
        <fullName evidence="2">Uncharacterized protein</fullName>
    </submittedName>
</protein>
<sequence>MRREAGARSQEAGARTKGKSSRGASDNEGAMQYAAASLSNAGAGRRALAAAFKLLIRAESRWEIFPLQFPFTRSGRGAQLQRVYPDTPTKKNTFQNSQKSK</sequence>
<organism evidence="2 3">
    <name type="scientific">Liparis tanakae</name>
    <name type="common">Tanaka's snailfish</name>
    <dbReference type="NCBI Taxonomy" id="230148"/>
    <lineage>
        <taxon>Eukaryota</taxon>
        <taxon>Metazoa</taxon>
        <taxon>Chordata</taxon>
        <taxon>Craniata</taxon>
        <taxon>Vertebrata</taxon>
        <taxon>Euteleostomi</taxon>
        <taxon>Actinopterygii</taxon>
        <taxon>Neopterygii</taxon>
        <taxon>Teleostei</taxon>
        <taxon>Neoteleostei</taxon>
        <taxon>Acanthomorphata</taxon>
        <taxon>Eupercaria</taxon>
        <taxon>Perciformes</taxon>
        <taxon>Cottioidei</taxon>
        <taxon>Cottales</taxon>
        <taxon>Liparidae</taxon>
        <taxon>Liparis</taxon>
    </lineage>
</organism>
<comment type="caution">
    <text evidence="2">The sequence shown here is derived from an EMBL/GenBank/DDBJ whole genome shotgun (WGS) entry which is preliminary data.</text>
</comment>
<feature type="compositionally biased region" description="Polar residues" evidence="1">
    <location>
        <begin position="90"/>
        <end position="101"/>
    </location>
</feature>
<reference evidence="2 3" key="1">
    <citation type="submission" date="2019-03" db="EMBL/GenBank/DDBJ databases">
        <title>First draft genome of Liparis tanakae, snailfish: a comprehensive survey of snailfish specific genes.</title>
        <authorList>
            <person name="Kim W."/>
            <person name="Song I."/>
            <person name="Jeong J.-H."/>
            <person name="Kim D."/>
            <person name="Kim S."/>
            <person name="Ryu S."/>
            <person name="Song J.Y."/>
            <person name="Lee S.K."/>
        </authorList>
    </citation>
    <scope>NUCLEOTIDE SEQUENCE [LARGE SCALE GENOMIC DNA]</scope>
    <source>
        <tissue evidence="2">Muscle</tissue>
    </source>
</reference>
<dbReference type="EMBL" id="SRLO01000963">
    <property type="protein sequence ID" value="TNN43471.1"/>
    <property type="molecule type" value="Genomic_DNA"/>
</dbReference>
<name>A0A4Z2FR65_9TELE</name>
<dbReference type="Proteomes" id="UP000314294">
    <property type="component" value="Unassembled WGS sequence"/>
</dbReference>
<gene>
    <name evidence="2" type="ORF">EYF80_046329</name>
</gene>
<evidence type="ECO:0000313" key="3">
    <source>
        <dbReference type="Proteomes" id="UP000314294"/>
    </source>
</evidence>
<accession>A0A4Z2FR65</accession>
<evidence type="ECO:0000256" key="1">
    <source>
        <dbReference type="SAM" id="MobiDB-lite"/>
    </source>
</evidence>
<feature type="region of interest" description="Disordered" evidence="1">
    <location>
        <begin position="1"/>
        <end position="27"/>
    </location>
</feature>
<proteinExistence type="predicted"/>